<name>A0A8J5K0H9_HOMAM</name>
<evidence type="ECO:0000256" key="1">
    <source>
        <dbReference type="SAM" id="MobiDB-lite"/>
    </source>
</evidence>
<feature type="transmembrane region" description="Helical" evidence="2">
    <location>
        <begin position="198"/>
        <end position="216"/>
    </location>
</feature>
<keyword evidence="2" id="KW-0812">Transmembrane</keyword>
<feature type="transmembrane region" description="Helical" evidence="2">
    <location>
        <begin position="169"/>
        <end position="186"/>
    </location>
</feature>
<comment type="caution">
    <text evidence="3">The sequence shown here is derived from an EMBL/GenBank/DDBJ whole genome shotgun (WGS) entry which is preliminary data.</text>
</comment>
<organism evidence="3 4">
    <name type="scientific">Homarus americanus</name>
    <name type="common">American lobster</name>
    <dbReference type="NCBI Taxonomy" id="6706"/>
    <lineage>
        <taxon>Eukaryota</taxon>
        <taxon>Metazoa</taxon>
        <taxon>Ecdysozoa</taxon>
        <taxon>Arthropoda</taxon>
        <taxon>Crustacea</taxon>
        <taxon>Multicrustacea</taxon>
        <taxon>Malacostraca</taxon>
        <taxon>Eumalacostraca</taxon>
        <taxon>Eucarida</taxon>
        <taxon>Decapoda</taxon>
        <taxon>Pleocyemata</taxon>
        <taxon>Astacidea</taxon>
        <taxon>Nephropoidea</taxon>
        <taxon>Nephropidae</taxon>
        <taxon>Homarus</taxon>
    </lineage>
</organism>
<evidence type="ECO:0000313" key="3">
    <source>
        <dbReference type="EMBL" id="KAG7167397.1"/>
    </source>
</evidence>
<gene>
    <name evidence="3" type="primary">Polr2a-L19</name>
    <name evidence="3" type="ORF">Hamer_G012846</name>
</gene>
<feature type="non-terminal residue" evidence="3">
    <location>
        <position position="225"/>
    </location>
</feature>
<protein>
    <submittedName>
        <fullName evidence="3">DNA-directed RNA polymerase II subunit RPB1-like 19</fullName>
    </submittedName>
</protein>
<dbReference type="AlphaFoldDB" id="A0A8J5K0H9"/>
<evidence type="ECO:0000313" key="4">
    <source>
        <dbReference type="Proteomes" id="UP000747542"/>
    </source>
</evidence>
<reference evidence="3" key="1">
    <citation type="journal article" date="2021" name="Sci. Adv.">
        <title>The American lobster genome reveals insights on longevity, neural, and immune adaptations.</title>
        <authorList>
            <person name="Polinski J.M."/>
            <person name="Zimin A.V."/>
            <person name="Clark K.F."/>
            <person name="Kohn A.B."/>
            <person name="Sadowski N."/>
            <person name="Timp W."/>
            <person name="Ptitsyn A."/>
            <person name="Khanna P."/>
            <person name="Romanova D.Y."/>
            <person name="Williams P."/>
            <person name="Greenwood S.J."/>
            <person name="Moroz L.L."/>
            <person name="Walt D.R."/>
            <person name="Bodnar A.G."/>
        </authorList>
    </citation>
    <scope>NUCLEOTIDE SEQUENCE</scope>
    <source>
        <strain evidence="3">GMGI-L3</strain>
    </source>
</reference>
<dbReference type="EMBL" id="JAHLQT010021643">
    <property type="protein sequence ID" value="KAG7167397.1"/>
    <property type="molecule type" value="Genomic_DNA"/>
</dbReference>
<feature type="compositionally biased region" description="Basic and acidic residues" evidence="1">
    <location>
        <begin position="1"/>
        <end position="11"/>
    </location>
</feature>
<sequence length="225" mass="24424">MSRSSDHKLIPHPDSQAPSAPPVGEYLQQATSEKNPINPPYPEPPPPYSLQAPTYNQPAPTYNQPAPAYNQPAPTYNQPAPAYNQPAPTCNQPAPTCNQPAPVSMAGMYGQPSPAQAVGAYPQQAPATTVVIAQQPMVPVNTQPTPVILVGTQALPPGTCKRQDKEESIMLYVGVLHFALALFYYSRNHCIFLLCSKAQVYSLWLLPIILLMMIKVDVSHMGKLL</sequence>
<proteinExistence type="predicted"/>
<feature type="compositionally biased region" description="Pro residues" evidence="1">
    <location>
        <begin position="37"/>
        <end position="48"/>
    </location>
</feature>
<keyword evidence="3" id="KW-0240">DNA-directed RNA polymerase</keyword>
<feature type="compositionally biased region" description="Low complexity" evidence="1">
    <location>
        <begin position="62"/>
        <end position="72"/>
    </location>
</feature>
<keyword evidence="2" id="KW-0472">Membrane</keyword>
<feature type="compositionally biased region" description="Polar residues" evidence="1">
    <location>
        <begin position="51"/>
        <end position="61"/>
    </location>
</feature>
<dbReference type="GO" id="GO:0000428">
    <property type="term" value="C:DNA-directed RNA polymerase complex"/>
    <property type="evidence" value="ECO:0007669"/>
    <property type="project" value="UniProtKB-KW"/>
</dbReference>
<feature type="region of interest" description="Disordered" evidence="1">
    <location>
        <begin position="1"/>
        <end position="72"/>
    </location>
</feature>
<evidence type="ECO:0000256" key="2">
    <source>
        <dbReference type="SAM" id="Phobius"/>
    </source>
</evidence>
<accession>A0A8J5K0H9</accession>
<keyword evidence="3" id="KW-0804">Transcription</keyword>
<keyword evidence="4" id="KW-1185">Reference proteome</keyword>
<keyword evidence="2" id="KW-1133">Transmembrane helix</keyword>
<dbReference type="Proteomes" id="UP000747542">
    <property type="component" value="Unassembled WGS sequence"/>
</dbReference>